<gene>
    <name evidence="1" type="ORF">H6A60_10880</name>
</gene>
<dbReference type="InterPro" id="IPR011004">
    <property type="entry name" value="Trimer_LpxA-like_sf"/>
</dbReference>
<evidence type="ECO:0008006" key="3">
    <source>
        <dbReference type="Google" id="ProtNLM"/>
    </source>
</evidence>
<dbReference type="InterPro" id="IPR001451">
    <property type="entry name" value="Hexapep"/>
</dbReference>
<dbReference type="PANTHER" id="PTHR23416:SF78">
    <property type="entry name" value="LIPOPOLYSACCHARIDE BIOSYNTHESIS O-ACETYL TRANSFERASE WBBJ-RELATED"/>
    <property type="match status" value="1"/>
</dbReference>
<accession>A0ABS2DUD7</accession>
<organism evidence="1 2">
    <name type="scientific">Sutterella massiliensis</name>
    <dbReference type="NCBI Taxonomy" id="1816689"/>
    <lineage>
        <taxon>Bacteria</taxon>
        <taxon>Pseudomonadati</taxon>
        <taxon>Pseudomonadota</taxon>
        <taxon>Betaproteobacteria</taxon>
        <taxon>Burkholderiales</taxon>
        <taxon>Sutterellaceae</taxon>
        <taxon>Sutterella</taxon>
    </lineage>
</organism>
<dbReference type="InterPro" id="IPR051159">
    <property type="entry name" value="Hexapeptide_acetyltransf"/>
</dbReference>
<dbReference type="Pfam" id="PF00132">
    <property type="entry name" value="Hexapep"/>
    <property type="match status" value="1"/>
</dbReference>
<sequence>ANNLTVKMGSNSCVVIEGGLKVYNRLNITLKNFNRCIIGKEVHLHAVDIYNWTEPFIDVKIGKNCLFSSEISIRTSDGHTIFEIDSKKVVNQPDFGISIGDHVWIGSKVDILKDSKIGNNCVIGTRALLCGGEFPANCVIAGIPAKIIKKGINWDTDNTYDFNLKHL</sequence>
<keyword evidence="2" id="KW-1185">Reference proteome</keyword>
<dbReference type="PANTHER" id="PTHR23416">
    <property type="entry name" value="SIALIC ACID SYNTHASE-RELATED"/>
    <property type="match status" value="1"/>
</dbReference>
<dbReference type="SUPFAM" id="SSF51161">
    <property type="entry name" value="Trimeric LpxA-like enzymes"/>
    <property type="match status" value="1"/>
</dbReference>
<dbReference type="Gene3D" id="2.160.10.10">
    <property type="entry name" value="Hexapeptide repeat proteins"/>
    <property type="match status" value="1"/>
</dbReference>
<protein>
    <recommendedName>
        <fullName evidence="3">Acyltransferase</fullName>
    </recommendedName>
</protein>
<reference evidence="1 2" key="1">
    <citation type="journal article" date="2021" name="Sci. Rep.">
        <title>The distribution of antibiotic resistance genes in chicken gut microbiota commensals.</title>
        <authorList>
            <person name="Juricova H."/>
            <person name="Matiasovicova J."/>
            <person name="Kubasova T."/>
            <person name="Cejkova D."/>
            <person name="Rychlik I."/>
        </authorList>
    </citation>
    <scope>NUCLEOTIDE SEQUENCE [LARGE SCALE GENOMIC DNA]</scope>
    <source>
        <strain evidence="1 2">An829</strain>
    </source>
</reference>
<evidence type="ECO:0000313" key="2">
    <source>
        <dbReference type="Proteomes" id="UP000715095"/>
    </source>
</evidence>
<evidence type="ECO:0000313" key="1">
    <source>
        <dbReference type="EMBL" id="MBM6704971.1"/>
    </source>
</evidence>
<dbReference type="Proteomes" id="UP000715095">
    <property type="component" value="Unassembled WGS sequence"/>
</dbReference>
<dbReference type="EMBL" id="JACJJC010000034">
    <property type="protein sequence ID" value="MBM6704971.1"/>
    <property type="molecule type" value="Genomic_DNA"/>
</dbReference>
<name>A0ABS2DUD7_9BURK</name>
<proteinExistence type="predicted"/>
<comment type="caution">
    <text evidence="1">The sequence shown here is derived from an EMBL/GenBank/DDBJ whole genome shotgun (WGS) entry which is preliminary data.</text>
</comment>
<feature type="non-terminal residue" evidence="1">
    <location>
        <position position="1"/>
    </location>
</feature>